<proteinExistence type="predicted"/>
<dbReference type="OrthoDB" id="3365698at2759"/>
<dbReference type="AlphaFoldDB" id="A0A8H5CWV7"/>
<sequence length="531" mass="60872">MYVLTGGKLVSRSQDEIAFLNATIRRLDYDIRQLQMIRARHVRRLNELSATTACLPREVLTTIFEHALDRNPNNLHGCLLPLTLGAVCSDWRNIVWATPSLWTCLTVSKTHCHPDMIQLYFQNAQNIPLSLSWHKIYTKEPYDDLQRILRHKPESLSALHCSLVWEFMDDTWSRIYDILSIGLPNLRILEFGEEQSRDEDTKDGILPLPSLVRLVWHGPELPWTFPLENITTLYLTWVYSDLGLRALLECPKLEEFHNILPVERDPSDTRVAQFFHRGDILLPHMSSITWTYDNTLGTKFLLKHVKVPSLKKLHFEGVGPVPFAEEANIAFLRQHFLASLPHLVEYECDVDILLLPTTGESPRGVESAIRSSEPHLPNTIQKLQVNIPRPDDIEYPVTVLRQIFDNLKLTRENPKASFVLPMLKELVVGPIGQWSWLGMSSWNPSITLGNAYPAFLEMVESRREGSSAKWPGACTQLQNLLFDKVGDDWSVNSGPEEDADEFQMGLRKLIRGGLRVEVRTDDDRVMSWEGE</sequence>
<dbReference type="EMBL" id="JAACJO010000016">
    <property type="protein sequence ID" value="KAF5349491.1"/>
    <property type="molecule type" value="Genomic_DNA"/>
</dbReference>
<evidence type="ECO:0000313" key="2">
    <source>
        <dbReference type="Proteomes" id="UP000559027"/>
    </source>
</evidence>
<evidence type="ECO:0000313" key="1">
    <source>
        <dbReference type="EMBL" id="KAF5349491.1"/>
    </source>
</evidence>
<comment type="caution">
    <text evidence="1">The sequence shown here is derived from an EMBL/GenBank/DDBJ whole genome shotgun (WGS) entry which is preliminary data.</text>
</comment>
<gene>
    <name evidence="1" type="ORF">D9756_008912</name>
</gene>
<protein>
    <recommendedName>
        <fullName evidence="3">F-box domain-containing protein</fullName>
    </recommendedName>
</protein>
<keyword evidence="2" id="KW-1185">Reference proteome</keyword>
<evidence type="ECO:0008006" key="3">
    <source>
        <dbReference type="Google" id="ProtNLM"/>
    </source>
</evidence>
<name>A0A8H5CWV7_9AGAR</name>
<accession>A0A8H5CWV7</accession>
<dbReference type="Proteomes" id="UP000559027">
    <property type="component" value="Unassembled WGS sequence"/>
</dbReference>
<reference evidence="1 2" key="1">
    <citation type="journal article" date="2020" name="ISME J.">
        <title>Uncovering the hidden diversity of litter-decomposition mechanisms in mushroom-forming fungi.</title>
        <authorList>
            <person name="Floudas D."/>
            <person name="Bentzer J."/>
            <person name="Ahren D."/>
            <person name="Johansson T."/>
            <person name="Persson P."/>
            <person name="Tunlid A."/>
        </authorList>
    </citation>
    <scope>NUCLEOTIDE SEQUENCE [LARGE SCALE GENOMIC DNA]</scope>
    <source>
        <strain evidence="1 2">CBS 146.42</strain>
    </source>
</reference>
<organism evidence="1 2">
    <name type="scientific">Leucocoprinus leucothites</name>
    <dbReference type="NCBI Taxonomy" id="201217"/>
    <lineage>
        <taxon>Eukaryota</taxon>
        <taxon>Fungi</taxon>
        <taxon>Dikarya</taxon>
        <taxon>Basidiomycota</taxon>
        <taxon>Agaricomycotina</taxon>
        <taxon>Agaricomycetes</taxon>
        <taxon>Agaricomycetidae</taxon>
        <taxon>Agaricales</taxon>
        <taxon>Agaricineae</taxon>
        <taxon>Agaricaceae</taxon>
        <taxon>Leucocoprinus</taxon>
    </lineage>
</organism>